<organism evidence="2 3">
    <name type="scientific">Kocuria flava</name>
    <dbReference type="NCBI Taxonomy" id="446860"/>
    <lineage>
        <taxon>Bacteria</taxon>
        <taxon>Bacillati</taxon>
        <taxon>Actinomycetota</taxon>
        <taxon>Actinomycetes</taxon>
        <taxon>Micrococcales</taxon>
        <taxon>Micrococcaceae</taxon>
        <taxon>Kocuria</taxon>
    </lineage>
</organism>
<sequence>MANSIQDDLFGEDDFDASPGPAAPGRPAGAADADQGLDLLGGLGAVDEDPDRSPAAAPPSSGPAAAAPGAGAPEAPPPEGSSPGWWQGRSCSCC</sequence>
<feature type="region of interest" description="Disordered" evidence="1">
    <location>
        <begin position="1"/>
        <end position="94"/>
    </location>
</feature>
<protein>
    <submittedName>
        <fullName evidence="2">Uncharacterized protein</fullName>
    </submittedName>
</protein>
<evidence type="ECO:0000256" key="1">
    <source>
        <dbReference type="SAM" id="MobiDB-lite"/>
    </source>
</evidence>
<evidence type="ECO:0000313" key="2">
    <source>
        <dbReference type="EMBL" id="PLC12969.1"/>
    </source>
</evidence>
<feature type="compositionally biased region" description="Low complexity" evidence="1">
    <location>
        <begin position="17"/>
        <end position="38"/>
    </location>
</feature>
<evidence type="ECO:0000313" key="3">
    <source>
        <dbReference type="Proteomes" id="UP000234632"/>
    </source>
</evidence>
<dbReference type="AlphaFoldDB" id="A0A2N4T411"/>
<dbReference type="RefSeq" id="WP_101852503.1">
    <property type="nucleotide sequence ID" value="NZ_LOMZ01000001.1"/>
</dbReference>
<dbReference type="EMBL" id="LOMZ01000001">
    <property type="protein sequence ID" value="PLC12969.1"/>
    <property type="molecule type" value="Genomic_DNA"/>
</dbReference>
<gene>
    <name evidence="2" type="ORF">AUQ48_13005</name>
</gene>
<proteinExistence type="predicted"/>
<feature type="compositionally biased region" description="Low complexity" evidence="1">
    <location>
        <begin position="62"/>
        <end position="73"/>
    </location>
</feature>
<comment type="caution">
    <text evidence="2">The sequence shown here is derived from an EMBL/GenBank/DDBJ whole genome shotgun (WGS) entry which is preliminary data.</text>
</comment>
<dbReference type="Proteomes" id="UP000234632">
    <property type="component" value="Unassembled WGS sequence"/>
</dbReference>
<name>A0A2N4T411_9MICC</name>
<reference evidence="2 3" key="1">
    <citation type="submission" date="2015-12" db="EMBL/GenBank/DDBJ databases">
        <authorList>
            <person name="Shamseldin A."/>
            <person name="Moawad H."/>
            <person name="Abd El-Rahim W.M."/>
            <person name="Sadowsky M.J."/>
        </authorList>
    </citation>
    <scope>NUCLEOTIDE SEQUENCE [LARGE SCALE GENOMIC DNA]</scope>
    <source>
        <strain evidence="2 3">S43</strain>
    </source>
</reference>
<accession>A0A2N4T411</accession>